<dbReference type="EMBL" id="LT882682">
    <property type="protein sequence ID" value="SMY26402.1"/>
    <property type="molecule type" value="Genomic_DNA"/>
</dbReference>
<evidence type="ECO:0000313" key="1">
    <source>
        <dbReference type="EMBL" id="SMY26402.1"/>
    </source>
</evidence>
<name>A0A1Y6LPR3_ZYMTR</name>
<sequence length="200" mass="21726">MAENTEAQSAAQEVMLNAQLLHPTHRNLSSQPTRSSVLHTIRLVNGHFGSAMQEKRSMPRSLPCICSREAAICRQRLADEAALGVMGGRRTPAANAQRQHTTATSIYCLGERIYDRAPTSLGNPSMASANVDIPRKIVTDRFTAQHHNEHRAAVICMDSASATSTMPKGKPSGSFPDIPPQQHQARMLAFLACGYSLLGH</sequence>
<proteinExistence type="predicted"/>
<organism evidence="1 2">
    <name type="scientific">Zymoseptoria tritici ST99CH_1A5</name>
    <dbReference type="NCBI Taxonomy" id="1276529"/>
    <lineage>
        <taxon>Eukaryota</taxon>
        <taxon>Fungi</taxon>
        <taxon>Dikarya</taxon>
        <taxon>Ascomycota</taxon>
        <taxon>Pezizomycotina</taxon>
        <taxon>Dothideomycetes</taxon>
        <taxon>Dothideomycetidae</taxon>
        <taxon>Mycosphaerellales</taxon>
        <taxon>Mycosphaerellaceae</taxon>
        <taxon>Zymoseptoria</taxon>
    </lineage>
</organism>
<evidence type="ECO:0000313" key="2">
    <source>
        <dbReference type="Proteomes" id="UP000215453"/>
    </source>
</evidence>
<reference evidence="1 2" key="1">
    <citation type="submission" date="2016-10" db="EMBL/GenBank/DDBJ databases">
        <authorList>
            <person name="Varghese N."/>
        </authorList>
    </citation>
    <scope>NUCLEOTIDE SEQUENCE [LARGE SCALE GENOMIC DNA]</scope>
</reference>
<dbReference type="Proteomes" id="UP000215453">
    <property type="component" value="Chromosome 7"/>
</dbReference>
<gene>
    <name evidence="1" type="ORF">ZT1A5_G7845</name>
</gene>
<protein>
    <submittedName>
        <fullName evidence="1">Uncharacterized protein</fullName>
    </submittedName>
</protein>
<accession>A0A1Y6LPR3</accession>
<dbReference type="AlphaFoldDB" id="A0A1Y6LPR3"/>